<dbReference type="CDD" id="cd06225">
    <property type="entry name" value="HAMP"/>
    <property type="match status" value="1"/>
</dbReference>
<dbReference type="Gene3D" id="1.10.287.950">
    <property type="entry name" value="Methyl-accepting chemotaxis protein"/>
    <property type="match status" value="1"/>
</dbReference>
<dbReference type="CDD" id="cd12913">
    <property type="entry name" value="PDC1_MCP_like"/>
    <property type="match status" value="1"/>
</dbReference>
<evidence type="ECO:0000256" key="12">
    <source>
        <dbReference type="SAM" id="Phobius"/>
    </source>
</evidence>
<keyword evidence="11" id="KW-0175">Coiled coil</keyword>
<dbReference type="CDD" id="cd12912">
    <property type="entry name" value="PDC2_MCP_like"/>
    <property type="match status" value="1"/>
</dbReference>
<dbReference type="GO" id="GO:0007165">
    <property type="term" value="P:signal transduction"/>
    <property type="evidence" value="ECO:0007669"/>
    <property type="project" value="UniProtKB-KW"/>
</dbReference>
<dbReference type="OrthoDB" id="9760371at2"/>
<dbReference type="Pfam" id="PF00672">
    <property type="entry name" value="HAMP"/>
    <property type="match status" value="1"/>
</dbReference>
<dbReference type="SMART" id="SM00304">
    <property type="entry name" value="HAMP"/>
    <property type="match status" value="1"/>
</dbReference>
<dbReference type="STRING" id="1499688.BN000_05266"/>
<reference evidence="16" key="1">
    <citation type="submission" date="2015-05" db="EMBL/GenBank/DDBJ databases">
        <authorList>
            <person name="Urmite Genomes"/>
        </authorList>
    </citation>
    <scope>NUCLEOTIDE SEQUENCE [LARGE SCALE GENOMIC DNA]</scope>
    <source>
        <strain evidence="16">LF1</strain>
    </source>
</reference>
<evidence type="ECO:0000256" key="3">
    <source>
        <dbReference type="ARBA" id="ARBA00022481"/>
    </source>
</evidence>
<dbReference type="GO" id="GO:0006935">
    <property type="term" value="P:chemotaxis"/>
    <property type="evidence" value="ECO:0007669"/>
    <property type="project" value="UniProtKB-KW"/>
</dbReference>
<evidence type="ECO:0000256" key="9">
    <source>
        <dbReference type="ARBA" id="ARBA00029447"/>
    </source>
</evidence>
<dbReference type="RefSeq" id="WP_090640004.1">
    <property type="nucleotide sequence ID" value="NZ_CVRB01000007.1"/>
</dbReference>
<comment type="subcellular location">
    <subcellularLocation>
        <location evidence="1">Cell membrane</location>
        <topology evidence="1">Multi-pass membrane protein</topology>
    </subcellularLocation>
</comment>
<feature type="domain" description="Methyl-accepting transducer" evidence="13">
    <location>
        <begin position="385"/>
        <end position="642"/>
    </location>
</feature>
<dbReference type="Pfam" id="PF00015">
    <property type="entry name" value="MCPsignal"/>
    <property type="match status" value="1"/>
</dbReference>
<dbReference type="SMART" id="SM00283">
    <property type="entry name" value="MA"/>
    <property type="match status" value="1"/>
</dbReference>
<evidence type="ECO:0000256" key="2">
    <source>
        <dbReference type="ARBA" id="ARBA00022475"/>
    </source>
</evidence>
<dbReference type="Gene3D" id="3.30.450.20">
    <property type="entry name" value="PAS domain"/>
    <property type="match status" value="2"/>
</dbReference>
<accession>A0A0U1P499</accession>
<dbReference type="InterPro" id="IPR033479">
    <property type="entry name" value="dCache_1"/>
</dbReference>
<feature type="coiled-coil region" evidence="11">
    <location>
        <begin position="340"/>
        <end position="367"/>
    </location>
</feature>
<dbReference type="Proteomes" id="UP000199087">
    <property type="component" value="Unassembled WGS sequence"/>
</dbReference>
<dbReference type="SUPFAM" id="SSF103190">
    <property type="entry name" value="Sensory domain-like"/>
    <property type="match status" value="1"/>
</dbReference>
<feature type="transmembrane region" description="Helical" evidence="12">
    <location>
        <begin position="293"/>
        <end position="312"/>
    </location>
</feature>
<evidence type="ECO:0000256" key="8">
    <source>
        <dbReference type="ARBA" id="ARBA00023224"/>
    </source>
</evidence>
<keyword evidence="2" id="KW-1003">Cell membrane</keyword>
<dbReference type="Gene3D" id="1.10.8.500">
    <property type="entry name" value="HAMP domain in histidine kinase"/>
    <property type="match status" value="1"/>
</dbReference>
<protein>
    <submittedName>
        <fullName evidence="15">Methyl-accepting chemotaxis protein</fullName>
    </submittedName>
</protein>
<dbReference type="InterPro" id="IPR029151">
    <property type="entry name" value="Sensor-like_sf"/>
</dbReference>
<evidence type="ECO:0000256" key="5">
    <source>
        <dbReference type="ARBA" id="ARBA00022692"/>
    </source>
</evidence>
<dbReference type="SUPFAM" id="SSF58104">
    <property type="entry name" value="Methyl-accepting chemotaxis protein (MCP) signaling domain"/>
    <property type="match status" value="1"/>
</dbReference>
<evidence type="ECO:0000313" key="15">
    <source>
        <dbReference type="EMBL" id="CRK85194.1"/>
    </source>
</evidence>
<keyword evidence="7 12" id="KW-0472">Membrane</keyword>
<dbReference type="Pfam" id="PF02743">
    <property type="entry name" value="dCache_1"/>
    <property type="match status" value="1"/>
</dbReference>
<sequence length="672" mass="73639">MEQEMKRTSRFKWNSVKMKLIAGMTAVALVPTISLSIISNVVAQKVVYDGLSQSTLQATEQANEGLTYKLQGVESQLNLLVNNINFTEYYQNPMNAQYGLALLNGTLKSDNEYFSVYFSSTKKETVSAPDNVPAGYDPTTRDWYKGAVQNNGKVFITEPYRDAGTNQITLTLSQAVLDKDHQLVGVAAIDLDIGQFSKAINNITIGEKGYMSIVGKDGSYISNPDDSQVGSKSLTKLSLWNSMNDKSTGYKEYTVNGVDKFSAFSTNKLTGWKFISTLDAAEIQKGSNQIRNIGWILTGIFALLSAICAYLLGKRMSKNIISVKNAIETASKGDFTVRVAVNTQDEFKELEQSFNKMMEQLSSALQKVDQTSNVVRETSSNLDMMTREANSALSEVAISISEISKGATLQAENVYVSAEQMRELSQQLDEISAITEDINNASQRSMALSNNGLEKVHILTEKASETKSSTNEVSVIVKDVEERMAKINAIVEVITNITDRTNLLSLNASIESAKAKEYGLGFAVVAREIRSLSDQSKESVIEIKKIVSNIQAVVKKAVEAMERTNEAVSHQDVAVKETEAIFTDILSAINELAKGIETVEGSVKDSKSNKDRISGEMDSITAVSQETAAATEEVSASAEQISGTMKVYIQHSNGLKESSQQLEQEIKKFKLN</sequence>
<dbReference type="PANTHER" id="PTHR32089">
    <property type="entry name" value="METHYL-ACCEPTING CHEMOTAXIS PROTEIN MCPB"/>
    <property type="match status" value="1"/>
</dbReference>
<proteinExistence type="inferred from homology"/>
<name>A0A0U1P499_9BACI</name>
<evidence type="ECO:0000259" key="13">
    <source>
        <dbReference type="PROSITE" id="PS50111"/>
    </source>
</evidence>
<comment type="similarity">
    <text evidence="9">Belongs to the methyl-accepting chemotaxis (MCP) protein family.</text>
</comment>
<dbReference type="GO" id="GO:0005886">
    <property type="term" value="C:plasma membrane"/>
    <property type="evidence" value="ECO:0007669"/>
    <property type="project" value="UniProtKB-SubCell"/>
</dbReference>
<dbReference type="EMBL" id="CVRB01000007">
    <property type="protein sequence ID" value="CRK85194.1"/>
    <property type="molecule type" value="Genomic_DNA"/>
</dbReference>
<evidence type="ECO:0000259" key="14">
    <source>
        <dbReference type="PROSITE" id="PS50885"/>
    </source>
</evidence>
<dbReference type="PANTHER" id="PTHR32089:SF114">
    <property type="entry name" value="METHYL-ACCEPTING CHEMOTAXIS PROTEIN MCPB"/>
    <property type="match status" value="1"/>
</dbReference>
<keyword evidence="6 12" id="KW-1133">Transmembrane helix</keyword>
<evidence type="ECO:0000313" key="16">
    <source>
        <dbReference type="Proteomes" id="UP000199087"/>
    </source>
</evidence>
<keyword evidence="5 12" id="KW-0812">Transmembrane</keyword>
<keyword evidence="8 10" id="KW-0807">Transducer</keyword>
<keyword evidence="3" id="KW-0488">Methylation</keyword>
<feature type="domain" description="HAMP" evidence="14">
    <location>
        <begin position="314"/>
        <end position="366"/>
    </location>
</feature>
<keyword evidence="4" id="KW-0145">Chemotaxis</keyword>
<organism evidence="15 16">
    <name type="scientific">Neobacillus massiliamazoniensis</name>
    <dbReference type="NCBI Taxonomy" id="1499688"/>
    <lineage>
        <taxon>Bacteria</taxon>
        <taxon>Bacillati</taxon>
        <taxon>Bacillota</taxon>
        <taxon>Bacilli</taxon>
        <taxon>Bacillales</taxon>
        <taxon>Bacillaceae</taxon>
        <taxon>Neobacillus</taxon>
    </lineage>
</organism>
<evidence type="ECO:0000256" key="4">
    <source>
        <dbReference type="ARBA" id="ARBA00022500"/>
    </source>
</evidence>
<keyword evidence="16" id="KW-1185">Reference proteome</keyword>
<evidence type="ECO:0000256" key="11">
    <source>
        <dbReference type="SAM" id="Coils"/>
    </source>
</evidence>
<dbReference type="InterPro" id="IPR004089">
    <property type="entry name" value="MCPsignal_dom"/>
</dbReference>
<dbReference type="AlphaFoldDB" id="A0A0U1P499"/>
<dbReference type="InterPro" id="IPR003660">
    <property type="entry name" value="HAMP_dom"/>
</dbReference>
<evidence type="ECO:0000256" key="7">
    <source>
        <dbReference type="ARBA" id="ARBA00023136"/>
    </source>
</evidence>
<gene>
    <name evidence="15" type="ORF">BN000_05266</name>
</gene>
<evidence type="ECO:0000256" key="10">
    <source>
        <dbReference type="PROSITE-ProRule" id="PRU00284"/>
    </source>
</evidence>
<evidence type="ECO:0000256" key="1">
    <source>
        <dbReference type="ARBA" id="ARBA00004651"/>
    </source>
</evidence>
<evidence type="ECO:0000256" key="6">
    <source>
        <dbReference type="ARBA" id="ARBA00022989"/>
    </source>
</evidence>
<dbReference type="PROSITE" id="PS50111">
    <property type="entry name" value="CHEMOTAXIS_TRANSDUC_2"/>
    <property type="match status" value="1"/>
</dbReference>
<dbReference type="PROSITE" id="PS50885">
    <property type="entry name" value="HAMP"/>
    <property type="match status" value="1"/>
</dbReference>